<evidence type="ECO:0000256" key="1">
    <source>
        <dbReference type="SAM" id="MobiDB-lite"/>
    </source>
</evidence>
<evidence type="ECO:0000313" key="3">
    <source>
        <dbReference type="Proteomes" id="UP001066276"/>
    </source>
</evidence>
<dbReference type="AlphaFoldDB" id="A0AAV7M7X9"/>
<comment type="caution">
    <text evidence="2">The sequence shown here is derived from an EMBL/GenBank/DDBJ whole genome shotgun (WGS) entry which is preliminary data.</text>
</comment>
<evidence type="ECO:0000313" key="2">
    <source>
        <dbReference type="EMBL" id="KAJ1099179.1"/>
    </source>
</evidence>
<dbReference type="Proteomes" id="UP001066276">
    <property type="component" value="Chromosome 10"/>
</dbReference>
<organism evidence="2 3">
    <name type="scientific">Pleurodeles waltl</name>
    <name type="common">Iberian ribbed newt</name>
    <dbReference type="NCBI Taxonomy" id="8319"/>
    <lineage>
        <taxon>Eukaryota</taxon>
        <taxon>Metazoa</taxon>
        <taxon>Chordata</taxon>
        <taxon>Craniata</taxon>
        <taxon>Vertebrata</taxon>
        <taxon>Euteleostomi</taxon>
        <taxon>Amphibia</taxon>
        <taxon>Batrachia</taxon>
        <taxon>Caudata</taxon>
        <taxon>Salamandroidea</taxon>
        <taxon>Salamandridae</taxon>
        <taxon>Pleurodelinae</taxon>
        <taxon>Pleurodeles</taxon>
    </lineage>
</organism>
<protein>
    <submittedName>
        <fullName evidence="2">Uncharacterized protein</fullName>
    </submittedName>
</protein>
<name>A0AAV7M7X9_PLEWA</name>
<accession>A0AAV7M7X9</accession>
<keyword evidence="3" id="KW-1185">Reference proteome</keyword>
<gene>
    <name evidence="2" type="ORF">NDU88_004283</name>
</gene>
<dbReference type="EMBL" id="JANPWB010000014">
    <property type="protein sequence ID" value="KAJ1099179.1"/>
    <property type="molecule type" value="Genomic_DNA"/>
</dbReference>
<proteinExistence type="predicted"/>
<reference evidence="2" key="1">
    <citation type="journal article" date="2022" name="bioRxiv">
        <title>Sequencing and chromosome-scale assembly of the giantPleurodeles waltlgenome.</title>
        <authorList>
            <person name="Brown T."/>
            <person name="Elewa A."/>
            <person name="Iarovenko S."/>
            <person name="Subramanian E."/>
            <person name="Araus A.J."/>
            <person name="Petzold A."/>
            <person name="Susuki M."/>
            <person name="Suzuki K.-i.T."/>
            <person name="Hayashi T."/>
            <person name="Toyoda A."/>
            <person name="Oliveira C."/>
            <person name="Osipova E."/>
            <person name="Leigh N.D."/>
            <person name="Simon A."/>
            <person name="Yun M.H."/>
        </authorList>
    </citation>
    <scope>NUCLEOTIDE SEQUENCE</scope>
    <source>
        <strain evidence="2">20211129_DDA</strain>
        <tissue evidence="2">Liver</tissue>
    </source>
</reference>
<feature type="region of interest" description="Disordered" evidence="1">
    <location>
        <begin position="36"/>
        <end position="63"/>
    </location>
</feature>
<sequence length="95" mass="10573">MDTGPPECALHWGGTPIIRDPSRLRVSRWRADRPLRIQSVSRPPPSLTRTIKPLDLRPHHNSLPPFATAPARFVVDIGKCRDKRYTPAGVASSIS</sequence>